<keyword evidence="6" id="KW-1185">Reference proteome</keyword>
<reference evidence="5 6" key="1">
    <citation type="submission" date="2017-01" db="EMBL/GenBank/DDBJ databases">
        <authorList>
            <person name="Mah S.A."/>
            <person name="Swanson W.J."/>
            <person name="Moy G.W."/>
            <person name="Vacquier V.D."/>
        </authorList>
    </citation>
    <scope>NUCLEOTIDE SEQUENCE [LARGE SCALE GENOMIC DNA]</scope>
    <source>
        <strain evidence="5 6">GSMNP</strain>
    </source>
</reference>
<dbReference type="PANTHER" id="PTHR24276:SF98">
    <property type="entry name" value="FI18310P1-RELATED"/>
    <property type="match status" value="1"/>
</dbReference>
<dbReference type="Gene3D" id="2.40.10.10">
    <property type="entry name" value="Trypsin-like serine proteases"/>
    <property type="match status" value="1"/>
</dbReference>
<feature type="domain" description="Peptidase S1" evidence="4">
    <location>
        <begin position="34"/>
        <end position="278"/>
    </location>
</feature>
<dbReference type="STRING" id="133412.A0A1R1XHS0"/>
<gene>
    <name evidence="5" type="ORF">AYI70_g8047</name>
</gene>
<dbReference type="InterPro" id="IPR001254">
    <property type="entry name" value="Trypsin_dom"/>
</dbReference>
<evidence type="ECO:0000256" key="1">
    <source>
        <dbReference type="ARBA" id="ARBA00007664"/>
    </source>
</evidence>
<dbReference type="InterPro" id="IPR018114">
    <property type="entry name" value="TRYPSIN_HIS"/>
</dbReference>
<dbReference type="InterPro" id="IPR033116">
    <property type="entry name" value="TRYPSIN_SER"/>
</dbReference>
<dbReference type="CDD" id="cd00190">
    <property type="entry name" value="Tryp_SPc"/>
    <property type="match status" value="1"/>
</dbReference>
<evidence type="ECO:0000256" key="3">
    <source>
        <dbReference type="RuleBase" id="RU363034"/>
    </source>
</evidence>
<evidence type="ECO:0000259" key="4">
    <source>
        <dbReference type="PROSITE" id="PS50240"/>
    </source>
</evidence>
<dbReference type="AlphaFoldDB" id="A0A1R1XHS0"/>
<sequence length="289" mass="30957">MLLATLKVVSSNNAYTIYPDSKTADNQTQILPMIVNGVRTGTDLYPFISQLYYSGDNGGSYYFSCTASLISEQYVVSAAHCIFDDNGIMKPANRLSFFIGSANLATGSDISSFYTVTNVYTTGFEKDISKDIAIFKLNKKVPSSVATPVKVYPYKVTTELPVEVAGFGSSYSSGPLSNVLQRAIISVAGDSRCSINNSGWTNNSGPLVCSISPSGNDSCNGDSGGPLVAKLNGKRTLVGIVSWGRNMDPNSNQNCGENTVAYYARAAYFVKWIASVIGVDYTSLIELVK</sequence>
<dbReference type="EMBL" id="LSSN01003181">
    <property type="protein sequence ID" value="OMJ14161.1"/>
    <property type="molecule type" value="Genomic_DNA"/>
</dbReference>
<keyword evidence="3" id="KW-0378">Hydrolase</keyword>
<dbReference type="Pfam" id="PF00089">
    <property type="entry name" value="Trypsin"/>
    <property type="match status" value="1"/>
</dbReference>
<evidence type="ECO:0000313" key="5">
    <source>
        <dbReference type="EMBL" id="OMJ14161.1"/>
    </source>
</evidence>
<dbReference type="SUPFAM" id="SSF50494">
    <property type="entry name" value="Trypsin-like serine proteases"/>
    <property type="match status" value="1"/>
</dbReference>
<comment type="similarity">
    <text evidence="1">Belongs to the peptidase S1 family.</text>
</comment>
<dbReference type="PANTHER" id="PTHR24276">
    <property type="entry name" value="POLYSERASE-RELATED"/>
    <property type="match status" value="1"/>
</dbReference>
<dbReference type="Proteomes" id="UP000187283">
    <property type="component" value="Unassembled WGS sequence"/>
</dbReference>
<dbReference type="GO" id="GO:0004252">
    <property type="term" value="F:serine-type endopeptidase activity"/>
    <property type="evidence" value="ECO:0007669"/>
    <property type="project" value="InterPro"/>
</dbReference>
<dbReference type="SMART" id="SM00020">
    <property type="entry name" value="Tryp_SPc"/>
    <property type="match status" value="1"/>
</dbReference>
<dbReference type="PROSITE" id="PS00135">
    <property type="entry name" value="TRYPSIN_SER"/>
    <property type="match status" value="1"/>
</dbReference>
<keyword evidence="2" id="KW-1015">Disulfide bond</keyword>
<evidence type="ECO:0000313" key="6">
    <source>
        <dbReference type="Proteomes" id="UP000187283"/>
    </source>
</evidence>
<name>A0A1R1XHS0_9FUNG</name>
<protein>
    <submittedName>
        <fullName evidence="5">Clotting factor B</fullName>
    </submittedName>
</protein>
<accession>A0A1R1XHS0</accession>
<dbReference type="PROSITE" id="PS50240">
    <property type="entry name" value="TRYPSIN_DOM"/>
    <property type="match status" value="1"/>
</dbReference>
<comment type="caution">
    <text evidence="5">The sequence shown here is derived from an EMBL/GenBank/DDBJ whole genome shotgun (WGS) entry which is preliminary data.</text>
</comment>
<organism evidence="5 6">
    <name type="scientific">Smittium culicis</name>
    <dbReference type="NCBI Taxonomy" id="133412"/>
    <lineage>
        <taxon>Eukaryota</taxon>
        <taxon>Fungi</taxon>
        <taxon>Fungi incertae sedis</taxon>
        <taxon>Zoopagomycota</taxon>
        <taxon>Kickxellomycotina</taxon>
        <taxon>Harpellomycetes</taxon>
        <taxon>Harpellales</taxon>
        <taxon>Legeriomycetaceae</taxon>
        <taxon>Smittium</taxon>
    </lineage>
</organism>
<proteinExistence type="inferred from homology"/>
<keyword evidence="3" id="KW-0645">Protease</keyword>
<dbReference type="PROSITE" id="PS00134">
    <property type="entry name" value="TRYPSIN_HIS"/>
    <property type="match status" value="1"/>
</dbReference>
<evidence type="ECO:0000256" key="2">
    <source>
        <dbReference type="ARBA" id="ARBA00023157"/>
    </source>
</evidence>
<dbReference type="InterPro" id="IPR001314">
    <property type="entry name" value="Peptidase_S1A"/>
</dbReference>
<dbReference type="PRINTS" id="PR00722">
    <property type="entry name" value="CHYMOTRYPSIN"/>
</dbReference>
<dbReference type="OrthoDB" id="6380398at2759"/>
<keyword evidence="3" id="KW-0720">Serine protease</keyword>
<dbReference type="GO" id="GO:0006508">
    <property type="term" value="P:proteolysis"/>
    <property type="evidence" value="ECO:0007669"/>
    <property type="project" value="UniProtKB-KW"/>
</dbReference>
<dbReference type="InterPro" id="IPR043504">
    <property type="entry name" value="Peptidase_S1_PA_chymotrypsin"/>
</dbReference>
<dbReference type="InterPro" id="IPR050430">
    <property type="entry name" value="Peptidase_S1"/>
</dbReference>
<dbReference type="InterPro" id="IPR009003">
    <property type="entry name" value="Peptidase_S1_PA"/>
</dbReference>